<feature type="domain" description="AB hydrolase-1" evidence="2">
    <location>
        <begin position="23"/>
        <end position="262"/>
    </location>
</feature>
<evidence type="ECO:0000256" key="1">
    <source>
        <dbReference type="ARBA" id="ARBA00023239"/>
    </source>
</evidence>
<dbReference type="InterPro" id="IPR029058">
    <property type="entry name" value="AB_hydrolase_fold"/>
</dbReference>
<dbReference type="GO" id="GO:0016787">
    <property type="term" value="F:hydrolase activity"/>
    <property type="evidence" value="ECO:0007669"/>
    <property type="project" value="UniProtKB-KW"/>
</dbReference>
<keyword evidence="4" id="KW-1185">Reference proteome</keyword>
<dbReference type="KEGG" id="hoh:Hoch_5610"/>
<dbReference type="Gene3D" id="3.40.50.1820">
    <property type="entry name" value="alpha/beta hydrolase"/>
    <property type="match status" value="1"/>
</dbReference>
<dbReference type="eggNOG" id="COG2267">
    <property type="taxonomic scope" value="Bacteria"/>
</dbReference>
<dbReference type="PANTHER" id="PTHR42916">
    <property type="entry name" value="2-SUCCINYL-5-ENOLPYRUVYL-6-HYDROXY-3-CYCLOHEXENE-1-CARBOXYLATE SYNTHASE"/>
    <property type="match status" value="1"/>
</dbReference>
<reference evidence="3 4" key="1">
    <citation type="journal article" date="2010" name="Stand. Genomic Sci.">
        <title>Complete genome sequence of Haliangium ochraceum type strain (SMP-2).</title>
        <authorList>
            <consortium name="US DOE Joint Genome Institute (JGI-PGF)"/>
            <person name="Ivanova N."/>
            <person name="Daum C."/>
            <person name="Lang E."/>
            <person name="Abt B."/>
            <person name="Kopitz M."/>
            <person name="Saunders E."/>
            <person name="Lapidus A."/>
            <person name="Lucas S."/>
            <person name="Glavina Del Rio T."/>
            <person name="Nolan M."/>
            <person name="Tice H."/>
            <person name="Copeland A."/>
            <person name="Cheng J.F."/>
            <person name="Chen F."/>
            <person name="Bruce D."/>
            <person name="Goodwin L."/>
            <person name="Pitluck S."/>
            <person name="Mavromatis K."/>
            <person name="Pati A."/>
            <person name="Mikhailova N."/>
            <person name="Chen A."/>
            <person name="Palaniappan K."/>
            <person name="Land M."/>
            <person name="Hauser L."/>
            <person name="Chang Y.J."/>
            <person name="Jeffries C.D."/>
            <person name="Detter J.C."/>
            <person name="Brettin T."/>
            <person name="Rohde M."/>
            <person name="Goker M."/>
            <person name="Bristow J."/>
            <person name="Markowitz V."/>
            <person name="Eisen J.A."/>
            <person name="Hugenholtz P."/>
            <person name="Kyrpides N.C."/>
            <person name="Klenk H.P."/>
        </authorList>
    </citation>
    <scope>NUCLEOTIDE SEQUENCE [LARGE SCALE GENOMIC DNA]</scope>
    <source>
        <strain evidence="4">DSM 14365 / CIP 107738 / JCM 11303 / AJ 13395 / SMP-2</strain>
    </source>
</reference>
<dbReference type="OrthoDB" id="9804723at2"/>
<evidence type="ECO:0000259" key="2">
    <source>
        <dbReference type="Pfam" id="PF12697"/>
    </source>
</evidence>
<gene>
    <name evidence="3" type="ordered locus">Hoch_5610</name>
</gene>
<dbReference type="Pfam" id="PF12697">
    <property type="entry name" value="Abhydrolase_6"/>
    <property type="match status" value="1"/>
</dbReference>
<dbReference type="SUPFAM" id="SSF53474">
    <property type="entry name" value="alpha/beta-Hydrolases"/>
    <property type="match status" value="1"/>
</dbReference>
<evidence type="ECO:0000313" key="4">
    <source>
        <dbReference type="Proteomes" id="UP000001880"/>
    </source>
</evidence>
<dbReference type="InterPro" id="IPR000073">
    <property type="entry name" value="AB_hydrolase_1"/>
</dbReference>
<keyword evidence="3" id="KW-0378">Hydrolase</keyword>
<accession>D0LG65</accession>
<protein>
    <submittedName>
        <fullName evidence="3">Alpha/beta hydrolase fold protein</fullName>
    </submittedName>
</protein>
<dbReference type="HOGENOM" id="CLU_020336_50_4_7"/>
<dbReference type="RefSeq" id="WP_012830682.1">
    <property type="nucleotide sequence ID" value="NC_013440.1"/>
</dbReference>
<dbReference type="STRING" id="502025.Hoch_5610"/>
<evidence type="ECO:0000313" key="3">
    <source>
        <dbReference type="EMBL" id="ACY18090.1"/>
    </source>
</evidence>
<dbReference type="Proteomes" id="UP000001880">
    <property type="component" value="Chromosome"/>
</dbReference>
<dbReference type="EMBL" id="CP001804">
    <property type="protein sequence ID" value="ACY18090.1"/>
    <property type="molecule type" value="Genomic_DNA"/>
</dbReference>
<organism evidence="3 4">
    <name type="scientific">Haliangium ochraceum (strain DSM 14365 / JCM 11303 / SMP-2)</name>
    <dbReference type="NCBI Taxonomy" id="502025"/>
    <lineage>
        <taxon>Bacteria</taxon>
        <taxon>Pseudomonadati</taxon>
        <taxon>Myxococcota</taxon>
        <taxon>Polyangia</taxon>
        <taxon>Haliangiales</taxon>
        <taxon>Kofleriaceae</taxon>
        <taxon>Haliangium</taxon>
    </lineage>
</organism>
<dbReference type="GO" id="GO:0016829">
    <property type="term" value="F:lyase activity"/>
    <property type="evidence" value="ECO:0007669"/>
    <property type="project" value="UniProtKB-KW"/>
</dbReference>
<proteinExistence type="predicted"/>
<name>D0LG65_HALO1</name>
<sequence>MTGAANEALHWFSPPQRAHAEVVVLLHGFTGAAESWRAVADALPAELAAAALALPGHHPALPVRPGFVANVDAVAEILAGALDAPCHLVGYSLGGRCALGVALRHPRVVARLSLIGAHTGLADARARAERVSNDAVWIALLREHGMAAFLERWQAQPIFASQARLPAPVRAQQQRIRASHDAAQLALSLAHMGLGAMPDFGAELASLRPPSRWLVGERDAKFRALAGAAVATLQRAGRPAELRVVADAGHNLALERPAALAACLAIGPR</sequence>
<dbReference type="AlphaFoldDB" id="D0LG65"/>
<keyword evidence="1" id="KW-0456">Lyase</keyword>
<dbReference type="PANTHER" id="PTHR42916:SF1">
    <property type="entry name" value="PROTEIN PHYLLO, CHLOROPLASTIC"/>
    <property type="match status" value="1"/>
</dbReference>